<organism evidence="7 8">
    <name type="scientific">Panicum miliaceum</name>
    <name type="common">Proso millet</name>
    <name type="synonym">Broomcorn millet</name>
    <dbReference type="NCBI Taxonomy" id="4540"/>
    <lineage>
        <taxon>Eukaryota</taxon>
        <taxon>Viridiplantae</taxon>
        <taxon>Streptophyta</taxon>
        <taxon>Embryophyta</taxon>
        <taxon>Tracheophyta</taxon>
        <taxon>Spermatophyta</taxon>
        <taxon>Magnoliopsida</taxon>
        <taxon>Liliopsida</taxon>
        <taxon>Poales</taxon>
        <taxon>Poaceae</taxon>
        <taxon>PACMAD clade</taxon>
        <taxon>Panicoideae</taxon>
        <taxon>Panicodae</taxon>
        <taxon>Paniceae</taxon>
        <taxon>Panicinae</taxon>
        <taxon>Panicum</taxon>
        <taxon>Panicum sect. Panicum</taxon>
    </lineage>
</organism>
<dbReference type="Gene3D" id="2.40.40.20">
    <property type="match status" value="1"/>
</dbReference>
<evidence type="ECO:0000256" key="3">
    <source>
        <dbReference type="ARBA" id="ARBA00022679"/>
    </source>
</evidence>
<evidence type="ECO:0000313" key="8">
    <source>
        <dbReference type="Proteomes" id="UP000275267"/>
    </source>
</evidence>
<dbReference type="EMBL" id="PQIB02000005">
    <property type="protein sequence ID" value="RLN18895.1"/>
    <property type="molecule type" value="Genomic_DNA"/>
</dbReference>
<dbReference type="Gene3D" id="4.10.860.120">
    <property type="entry name" value="RNA polymerase II, clamp domain"/>
    <property type="match status" value="1"/>
</dbReference>
<keyword evidence="2" id="KW-0240">DNA-directed RNA polymerase</keyword>
<dbReference type="PANTHER" id="PTHR19376:SF46">
    <property type="entry name" value="DNA-DIRECTED RNA POLYMERASE SUBUNIT"/>
    <property type="match status" value="1"/>
</dbReference>
<dbReference type="InterPro" id="IPR044893">
    <property type="entry name" value="RNA_pol_Rpb1_clamp_domain"/>
</dbReference>
<dbReference type="SUPFAM" id="SSF64484">
    <property type="entry name" value="beta and beta-prime subunits of DNA dependent RNA-polymerase"/>
    <property type="match status" value="1"/>
</dbReference>
<evidence type="ECO:0000256" key="2">
    <source>
        <dbReference type="ARBA" id="ARBA00022478"/>
    </source>
</evidence>
<evidence type="ECO:0000256" key="4">
    <source>
        <dbReference type="ARBA" id="ARBA00022695"/>
    </source>
</evidence>
<reference evidence="8" key="1">
    <citation type="journal article" date="2019" name="Nat. Commun.">
        <title>The genome of broomcorn millet.</title>
        <authorList>
            <person name="Zou C."/>
            <person name="Miki D."/>
            <person name="Li D."/>
            <person name="Tang Q."/>
            <person name="Xiao L."/>
            <person name="Rajput S."/>
            <person name="Deng P."/>
            <person name="Jia W."/>
            <person name="Huang R."/>
            <person name="Zhang M."/>
            <person name="Sun Y."/>
            <person name="Hu J."/>
            <person name="Fu X."/>
            <person name="Schnable P.S."/>
            <person name="Li F."/>
            <person name="Zhang H."/>
            <person name="Feng B."/>
            <person name="Zhu X."/>
            <person name="Liu R."/>
            <person name="Schnable J.C."/>
            <person name="Zhu J.-K."/>
            <person name="Zhang H."/>
        </authorList>
    </citation>
    <scope>NUCLEOTIDE SEQUENCE [LARGE SCALE GENOMIC DNA]</scope>
</reference>
<evidence type="ECO:0000256" key="5">
    <source>
        <dbReference type="ARBA" id="ARBA00023163"/>
    </source>
</evidence>
<dbReference type="Pfam" id="PF00623">
    <property type="entry name" value="RNA_pol_Rpb1_2"/>
    <property type="match status" value="1"/>
</dbReference>
<dbReference type="InterPro" id="IPR006592">
    <property type="entry name" value="RNA_pol_N"/>
</dbReference>
<feature type="domain" description="RNA polymerase N-terminal" evidence="6">
    <location>
        <begin position="170"/>
        <end position="407"/>
    </location>
</feature>
<evidence type="ECO:0000313" key="7">
    <source>
        <dbReference type="EMBL" id="RLN18895.1"/>
    </source>
</evidence>
<dbReference type="InterPro" id="IPR000722">
    <property type="entry name" value="RNA_pol_asu"/>
</dbReference>
<proteinExistence type="predicted"/>
<dbReference type="Proteomes" id="UP000275267">
    <property type="component" value="Unassembled WGS sequence"/>
</dbReference>
<dbReference type="PANTHER" id="PTHR19376">
    <property type="entry name" value="DNA-DIRECTED RNA POLYMERASE"/>
    <property type="match status" value="1"/>
</dbReference>
<name>A0A3L6SD89_PANMI</name>
<dbReference type="GO" id="GO:0003677">
    <property type="term" value="F:DNA binding"/>
    <property type="evidence" value="ECO:0007669"/>
    <property type="project" value="InterPro"/>
</dbReference>
<keyword evidence="3" id="KW-0808">Transferase</keyword>
<keyword evidence="8" id="KW-1185">Reference proteome</keyword>
<dbReference type="GO" id="GO:0006351">
    <property type="term" value="P:DNA-templated transcription"/>
    <property type="evidence" value="ECO:0007669"/>
    <property type="project" value="InterPro"/>
</dbReference>
<dbReference type="InterPro" id="IPR045867">
    <property type="entry name" value="DNA-dir_RpoC_beta_prime"/>
</dbReference>
<keyword evidence="5" id="KW-0804">Transcription</keyword>
<accession>A0A3L6SD89</accession>
<dbReference type="STRING" id="4540.A0A3L6SD89"/>
<dbReference type="OrthoDB" id="1926397at2759"/>
<dbReference type="GO" id="GO:0003899">
    <property type="term" value="F:DNA-directed RNA polymerase activity"/>
    <property type="evidence" value="ECO:0007669"/>
    <property type="project" value="UniProtKB-EC"/>
</dbReference>
<sequence>MADDYMGAAAALHIPEGAIHRIKLCVASNDEIISDAHLFPSSPSISSSVKPFPIMHDSQLQDNPSLGLPLCDSCGATQVDKCEGHFGFIELPTPIYHPSHVAELGKVLNSICLSCLRLKKPNDIPPICVTQVKKSNSARSLEIKAPLDKEVGDGFWSFLDQFGFQMRWTSHRRPLHPIEDTSKCLLRKVLRTIELIKSSSISHPNFEAHEVGEDDLPVAVADYINMGGTANGTPSVTFTRQPAPKQWQQRMKALFISKSSSFNSRAVIIGDPYIGLDVVGMPDEVAARMSVEEHVTDYNIARLQDMMDKGLCLTYTNVKSNTYDLAGEKGSKKRTMLGVGETVERRVLDGDMVFLNRLPSTDMHSVQALYVHIHDDHTIKINPLIVVNLEQILMIENDYLLALKIMCDRRYSREEPNQIAMFLSGTIPPGDPYWTIPQILQTTGALTALPSHPKSESVGDLVTAIISSTLSEKGPREAIKLINLLQPHLMESLLMDGFSLSL</sequence>
<dbReference type="EC" id="2.7.7.6" evidence="1"/>
<dbReference type="AlphaFoldDB" id="A0A3L6SD89"/>
<evidence type="ECO:0000259" key="6">
    <source>
        <dbReference type="SMART" id="SM00663"/>
    </source>
</evidence>
<evidence type="ECO:0000256" key="1">
    <source>
        <dbReference type="ARBA" id="ARBA00012418"/>
    </source>
</evidence>
<dbReference type="GO" id="GO:0000428">
    <property type="term" value="C:DNA-directed RNA polymerase complex"/>
    <property type="evidence" value="ECO:0007669"/>
    <property type="project" value="UniProtKB-KW"/>
</dbReference>
<dbReference type="SMART" id="SM00663">
    <property type="entry name" value="RPOLA_N"/>
    <property type="match status" value="1"/>
</dbReference>
<keyword evidence="4" id="KW-0548">Nucleotidyltransferase</keyword>
<comment type="caution">
    <text evidence="7">The sequence shown here is derived from an EMBL/GenBank/DDBJ whole genome shotgun (WGS) entry which is preliminary data.</text>
</comment>
<protein>
    <recommendedName>
        <fullName evidence="1">DNA-directed RNA polymerase</fullName>
        <ecNumber evidence="1">2.7.7.6</ecNumber>
    </recommendedName>
</protein>
<gene>
    <name evidence="7" type="ORF">C2845_PM02G13890</name>
</gene>
<dbReference type="Gene3D" id="3.30.1490.180">
    <property type="entry name" value="RNA polymerase ii"/>
    <property type="match status" value="1"/>
</dbReference>